<evidence type="ECO:0000313" key="4">
    <source>
        <dbReference type="Proteomes" id="UP000694621"/>
    </source>
</evidence>
<dbReference type="InterPro" id="IPR006461">
    <property type="entry name" value="PLAC_motif_containing"/>
</dbReference>
<dbReference type="OrthoDB" id="1045822at2759"/>
<evidence type="ECO:0000313" key="2">
    <source>
        <dbReference type="EMBL" id="KAG9263158.1"/>
    </source>
</evidence>
<organism evidence="3 4">
    <name type="scientific">Astyanax mexicanus</name>
    <name type="common">Blind cave fish</name>
    <name type="synonym">Astyanax fasciatus mexicanus</name>
    <dbReference type="NCBI Taxonomy" id="7994"/>
    <lineage>
        <taxon>Eukaryota</taxon>
        <taxon>Metazoa</taxon>
        <taxon>Chordata</taxon>
        <taxon>Craniata</taxon>
        <taxon>Vertebrata</taxon>
        <taxon>Euteleostomi</taxon>
        <taxon>Actinopterygii</taxon>
        <taxon>Neopterygii</taxon>
        <taxon>Teleostei</taxon>
        <taxon>Ostariophysi</taxon>
        <taxon>Characiformes</taxon>
        <taxon>Characoidei</taxon>
        <taxon>Acestrorhamphidae</taxon>
        <taxon>Acestrorhamphinae</taxon>
        <taxon>Astyanax</taxon>
    </lineage>
</organism>
<comment type="similarity">
    <text evidence="1">Belongs to the cornifelin family.</text>
</comment>
<dbReference type="Ensembl" id="ENSAMXT00005040488.1">
    <property type="protein sequence ID" value="ENSAMXP00005037146.1"/>
    <property type="gene ID" value="ENSAMXG00005017709.1"/>
</dbReference>
<name>A0A8B9KN57_ASTMX</name>
<dbReference type="Proteomes" id="UP000752171">
    <property type="component" value="Unassembled WGS sequence"/>
</dbReference>
<dbReference type="NCBIfam" id="TIGR01571">
    <property type="entry name" value="A_thal_Cys_rich"/>
    <property type="match status" value="1"/>
</dbReference>
<dbReference type="EMBL" id="JAICCE010000020">
    <property type="protein sequence ID" value="KAG9263158.1"/>
    <property type="molecule type" value="Genomic_DNA"/>
</dbReference>
<protein>
    <submittedName>
        <fullName evidence="2">Placenta-specific gene 8 protein-like</fullName>
    </submittedName>
</protein>
<accession>A0A8B9KN57</accession>
<reference evidence="3" key="2">
    <citation type="submission" date="2025-05" db="UniProtKB">
        <authorList>
            <consortium name="Ensembl"/>
        </authorList>
    </citation>
    <scope>IDENTIFICATION</scope>
</reference>
<dbReference type="Pfam" id="PF04749">
    <property type="entry name" value="PLAC8"/>
    <property type="match status" value="1"/>
</dbReference>
<proteinExistence type="inferred from homology"/>
<dbReference type="Proteomes" id="UP000694621">
    <property type="component" value="Unplaced"/>
</dbReference>
<dbReference type="KEGG" id="amex:103030477"/>
<evidence type="ECO:0000313" key="5">
    <source>
        <dbReference type="Proteomes" id="UP000752171"/>
    </source>
</evidence>
<evidence type="ECO:0000256" key="1">
    <source>
        <dbReference type="ARBA" id="ARBA00009024"/>
    </source>
</evidence>
<reference evidence="2 5" key="1">
    <citation type="submission" date="2021-07" db="EMBL/GenBank/DDBJ databases">
        <authorList>
            <person name="Imarazene B."/>
            <person name="Zahm M."/>
            <person name="Klopp C."/>
            <person name="Cabau C."/>
            <person name="Beille S."/>
            <person name="Jouanno E."/>
            <person name="Castinel A."/>
            <person name="Lluch J."/>
            <person name="Gil L."/>
            <person name="Kuchtly C."/>
            <person name="Lopez Roques C."/>
            <person name="Donnadieu C."/>
            <person name="Parrinello H."/>
            <person name="Journot L."/>
            <person name="Du K."/>
            <person name="Schartl M."/>
            <person name="Retaux S."/>
            <person name="Guiguen Y."/>
        </authorList>
    </citation>
    <scope>NUCLEOTIDE SEQUENCE [LARGE SCALE GENOMIC DNA]</scope>
    <source>
        <strain evidence="2">Pach_M1</strain>
        <tissue evidence="2">Testis</tissue>
    </source>
</reference>
<sequence>MAGTTVVVQPAPKAVPRVTFWTTGLCDCCQDMNNCCFAFWCCPCHACSTTEKFGENRCLPLVDICGPAVMAAFGVAICVPPVALSMRVAVRYKYQISGDICEDIAITCFCAWCSWCQMNREITQRQQRAMVISSQPVVPVVTTQPAAVIVSAV</sequence>
<evidence type="ECO:0000313" key="3">
    <source>
        <dbReference type="Ensembl" id="ENSAMXP00005037146.1"/>
    </source>
</evidence>
<gene>
    <name evidence="2" type="primary">CNFN-B</name>
    <name evidence="2" type="ORF">AMEX_G23161</name>
</gene>
<dbReference type="RefSeq" id="XP_007231248.2">
    <property type="nucleotide sequence ID" value="XM_007231186.4"/>
</dbReference>
<dbReference type="AlphaFoldDB" id="A0A8B9KN57"/>
<dbReference type="PANTHER" id="PTHR15907">
    <property type="entry name" value="DUF614 FAMILY PROTEIN-RELATED"/>
    <property type="match status" value="1"/>
</dbReference>